<evidence type="ECO:0000313" key="2">
    <source>
        <dbReference type="EMBL" id="KAK8381887.1"/>
    </source>
</evidence>
<gene>
    <name evidence="2" type="ORF">O3P69_015116</name>
</gene>
<dbReference type="Proteomes" id="UP001487740">
    <property type="component" value="Unassembled WGS sequence"/>
</dbReference>
<organism evidence="2 3">
    <name type="scientific">Scylla paramamosain</name>
    <name type="common">Mud crab</name>
    <dbReference type="NCBI Taxonomy" id="85552"/>
    <lineage>
        <taxon>Eukaryota</taxon>
        <taxon>Metazoa</taxon>
        <taxon>Ecdysozoa</taxon>
        <taxon>Arthropoda</taxon>
        <taxon>Crustacea</taxon>
        <taxon>Multicrustacea</taxon>
        <taxon>Malacostraca</taxon>
        <taxon>Eumalacostraca</taxon>
        <taxon>Eucarida</taxon>
        <taxon>Decapoda</taxon>
        <taxon>Pleocyemata</taxon>
        <taxon>Brachyura</taxon>
        <taxon>Eubrachyura</taxon>
        <taxon>Portunoidea</taxon>
        <taxon>Portunidae</taxon>
        <taxon>Portuninae</taxon>
        <taxon>Scylla</taxon>
    </lineage>
</organism>
<proteinExistence type="predicted"/>
<name>A0AAW0T4Y4_SCYPA</name>
<comment type="caution">
    <text evidence="2">The sequence shown here is derived from an EMBL/GenBank/DDBJ whole genome shotgun (WGS) entry which is preliminary data.</text>
</comment>
<feature type="region of interest" description="Disordered" evidence="1">
    <location>
        <begin position="40"/>
        <end position="60"/>
    </location>
</feature>
<dbReference type="EMBL" id="JARAKH010000039">
    <property type="protein sequence ID" value="KAK8381887.1"/>
    <property type="molecule type" value="Genomic_DNA"/>
</dbReference>
<accession>A0AAW0T4Y4</accession>
<evidence type="ECO:0000256" key="1">
    <source>
        <dbReference type="SAM" id="MobiDB-lite"/>
    </source>
</evidence>
<dbReference type="AlphaFoldDB" id="A0AAW0T4Y4"/>
<protein>
    <submittedName>
        <fullName evidence="2">Uncharacterized protein</fullName>
    </submittedName>
</protein>
<reference evidence="2 3" key="1">
    <citation type="submission" date="2023-03" db="EMBL/GenBank/DDBJ databases">
        <title>High-quality genome of Scylla paramamosain provides insights in environmental adaptation.</title>
        <authorList>
            <person name="Zhang L."/>
        </authorList>
    </citation>
    <scope>NUCLEOTIDE SEQUENCE [LARGE SCALE GENOMIC DNA]</scope>
    <source>
        <strain evidence="2">LZ_2023a</strain>
        <tissue evidence="2">Muscle</tissue>
    </source>
</reference>
<evidence type="ECO:0000313" key="3">
    <source>
        <dbReference type="Proteomes" id="UP001487740"/>
    </source>
</evidence>
<sequence length="136" mass="14690">MLVAQGRRRRRRRVGVSSSVDVVPRVVGWSRGQLTFPSPTCVSPIPQPPLPDSSPSGRCPQVAPVTAGDVTPRWGGKKLGAASEVSGGRQVWPWGRCALGLSRVVLVCRNAWVVRAGVGKRGRTQGLFRQGWLVWA</sequence>
<keyword evidence="3" id="KW-1185">Reference proteome</keyword>